<reference evidence="3 4" key="1">
    <citation type="journal article" date="2015" name="Nature">
        <title>rRNA introns, odd ribosomes, and small enigmatic genomes across a large radiation of phyla.</title>
        <authorList>
            <person name="Brown C.T."/>
            <person name="Hug L.A."/>
            <person name="Thomas B.C."/>
            <person name="Sharon I."/>
            <person name="Castelle C.J."/>
            <person name="Singh A."/>
            <person name="Wilkins M.J."/>
            <person name="Williams K.H."/>
            <person name="Banfield J.F."/>
        </authorList>
    </citation>
    <scope>NUCLEOTIDE SEQUENCE [LARGE SCALE GENOMIC DNA]</scope>
</reference>
<dbReference type="PROSITE" id="PS51257">
    <property type="entry name" value="PROKAR_LIPOPROTEIN"/>
    <property type="match status" value="1"/>
</dbReference>
<proteinExistence type="predicted"/>
<dbReference type="Proteomes" id="UP000033947">
    <property type="component" value="Unassembled WGS sequence"/>
</dbReference>
<sequence>MKRLELFAALLFLLLTVSCNHPVNTARPTVVPTTETPEAPVATPTAQETVTEQPTPTATPAPEVNPYIFDAGDQDLDISTGSFSLRFEEGVLGEIEISAGLISPINTGDYKTTSEGLTLGTGIGVSRADNYGNILLGFHSGYYRNNPLQAEPLRYYFEHWGASDKAVEEKLTQSLGSTGKIQIGDSEVKVTVAAAIRVDNTAAGEIQLYPEKMLDIVTDEKYSVIGDRTPFNNAKNSEHNIMLNFCGWGPDNNYSYYRYVILLDVLEIPQTP</sequence>
<evidence type="ECO:0000256" key="1">
    <source>
        <dbReference type="SAM" id="MobiDB-lite"/>
    </source>
</evidence>
<keyword evidence="2" id="KW-0732">Signal</keyword>
<feature type="chain" id="PRO_5002535479" evidence="2">
    <location>
        <begin position="26"/>
        <end position="272"/>
    </location>
</feature>
<feature type="region of interest" description="Disordered" evidence="1">
    <location>
        <begin position="28"/>
        <end position="63"/>
    </location>
</feature>
<name>A0A0G0Y0Q3_UNCKA</name>
<dbReference type="AlphaFoldDB" id="A0A0G0Y0Q3"/>
<dbReference type="EMBL" id="LCBB01000007">
    <property type="protein sequence ID" value="KKS02971.1"/>
    <property type="molecule type" value="Genomic_DNA"/>
</dbReference>
<organism evidence="3 4">
    <name type="scientific">candidate division WWE3 bacterium GW2011_GWC2_41_23</name>
    <dbReference type="NCBI Taxonomy" id="1619123"/>
    <lineage>
        <taxon>Bacteria</taxon>
        <taxon>Katanobacteria</taxon>
    </lineage>
</organism>
<gene>
    <name evidence="3" type="ORF">UU55_C0007G0016</name>
</gene>
<accession>A0A0G0Y0Q3</accession>
<protein>
    <submittedName>
        <fullName evidence="3">Uncharacterized protein</fullName>
    </submittedName>
</protein>
<evidence type="ECO:0000313" key="3">
    <source>
        <dbReference type="EMBL" id="KKS02971.1"/>
    </source>
</evidence>
<comment type="caution">
    <text evidence="3">The sequence shown here is derived from an EMBL/GenBank/DDBJ whole genome shotgun (WGS) entry which is preliminary data.</text>
</comment>
<feature type="signal peptide" evidence="2">
    <location>
        <begin position="1"/>
        <end position="25"/>
    </location>
</feature>
<evidence type="ECO:0000313" key="4">
    <source>
        <dbReference type="Proteomes" id="UP000033947"/>
    </source>
</evidence>
<evidence type="ECO:0000256" key="2">
    <source>
        <dbReference type="SAM" id="SignalP"/>
    </source>
</evidence>